<name>A0ABM1B9M5_LIMPO</name>
<evidence type="ECO:0000313" key="5">
    <source>
        <dbReference type="RefSeq" id="XP_013777632.2"/>
    </source>
</evidence>
<gene>
    <name evidence="5" type="primary">LOC106462276</name>
</gene>
<feature type="region of interest" description="Disordered" evidence="2">
    <location>
        <begin position="987"/>
        <end position="1010"/>
    </location>
</feature>
<protein>
    <submittedName>
        <fullName evidence="5">Centrosomal protein of 120 kDa-like isoform X1</fullName>
    </submittedName>
</protein>
<organism evidence="4 5">
    <name type="scientific">Limulus polyphemus</name>
    <name type="common">Atlantic horseshoe crab</name>
    <dbReference type="NCBI Taxonomy" id="6850"/>
    <lineage>
        <taxon>Eukaryota</taxon>
        <taxon>Metazoa</taxon>
        <taxon>Ecdysozoa</taxon>
        <taxon>Arthropoda</taxon>
        <taxon>Chelicerata</taxon>
        <taxon>Merostomata</taxon>
        <taxon>Xiphosura</taxon>
        <taxon>Limulidae</taxon>
        <taxon>Limulus</taxon>
    </lineage>
</organism>
<dbReference type="PANTHER" id="PTHR21574:SF0">
    <property type="entry name" value="CENTROSOMAL PROTEIN OF 120 KDA"/>
    <property type="match status" value="1"/>
</dbReference>
<dbReference type="Gene3D" id="2.60.40.150">
    <property type="entry name" value="C2 domain"/>
    <property type="match status" value="1"/>
</dbReference>
<evidence type="ECO:0000259" key="3">
    <source>
        <dbReference type="PROSITE" id="PS50004"/>
    </source>
</evidence>
<dbReference type="GeneID" id="106462276"/>
<dbReference type="InterPro" id="IPR022136">
    <property type="entry name" value="DUF3668"/>
</dbReference>
<dbReference type="InterPro" id="IPR039893">
    <property type="entry name" value="CEP120-like"/>
</dbReference>
<feature type="compositionally biased region" description="Basic and acidic residues" evidence="2">
    <location>
        <begin position="372"/>
        <end position="382"/>
    </location>
</feature>
<reference evidence="5" key="1">
    <citation type="submission" date="2025-08" db="UniProtKB">
        <authorList>
            <consortium name="RefSeq"/>
        </authorList>
    </citation>
    <scope>IDENTIFICATION</scope>
    <source>
        <tissue evidence="5">Muscle</tissue>
    </source>
</reference>
<keyword evidence="4" id="KW-1185">Reference proteome</keyword>
<dbReference type="Pfam" id="PF12416">
    <property type="entry name" value="DUF3668"/>
    <property type="match status" value="1"/>
</dbReference>
<feature type="coiled-coil region" evidence="1">
    <location>
        <begin position="871"/>
        <end position="938"/>
    </location>
</feature>
<accession>A0ABM1B9M5</accession>
<dbReference type="SUPFAM" id="SSF49562">
    <property type="entry name" value="C2 domain (Calcium/lipid-binding domain, CaLB)"/>
    <property type="match status" value="1"/>
</dbReference>
<dbReference type="PROSITE" id="PS50004">
    <property type="entry name" value="C2"/>
    <property type="match status" value="1"/>
</dbReference>
<dbReference type="RefSeq" id="XP_013777632.2">
    <property type="nucleotide sequence ID" value="XM_013922178.2"/>
</dbReference>
<dbReference type="InterPro" id="IPR035892">
    <property type="entry name" value="C2_domain_sf"/>
</dbReference>
<feature type="region of interest" description="Disordered" evidence="2">
    <location>
        <begin position="370"/>
        <end position="473"/>
    </location>
</feature>
<proteinExistence type="predicted"/>
<evidence type="ECO:0000256" key="2">
    <source>
        <dbReference type="SAM" id="MobiDB-lite"/>
    </source>
</evidence>
<evidence type="ECO:0000256" key="1">
    <source>
        <dbReference type="SAM" id="Coils"/>
    </source>
</evidence>
<feature type="coiled-coil region" evidence="1">
    <location>
        <begin position="803"/>
        <end position="837"/>
    </location>
</feature>
<dbReference type="InterPro" id="IPR000008">
    <property type="entry name" value="C2_dom"/>
</dbReference>
<sequence length="1101" mass="125417">MKKLKEMNVQLLIVVNVTQGRNFQTRQSHSLLIEAKFDGEVMSTDPVPHTTDPDFSTELAWEVDKRSLHLHRLQRTPIKLHCFAINNNTQVKEPVGYVVLDIRPAQENKADFKWHTLLNSKHARHKPELLLCVYLERETPNKLNKETEDQLPDSMIPSNDENVATHMTPLKNKKEKFPLMILQSNQLKPLLNSDEGFYQIGPIEKCQESFIFSVTVAFAANLSQIKPTSKKVLPAFQQYHFYYSLLGNDVRTESFTNLDNPEFPAERASVRIRSNFETLSEFFKIHPPLKLFLCCGDVLAGSAEVNLQQLLEGTGSDLTKSPATLGGTFLVKPSSISVSDMNNDEAKPVVGVSVTLKKDDLETNPQTINEQSLDKKSSRSQDETLQSHISNKDILATDQYQNKQSEETIKRTSGTVKNKNISPSRSKGSYQKLEFSISPSQKLEKQEKNFPSKAQEHNCKETETDTNDHKGEKNLDSIVPVFASSMSEYRQPDTTTIHTVTTTTAATVVNSGDEVYSTPGPEKQQTSTPDSFNPRHFCFTLDLRSLQIMQNIPKLYCFLRYSYPFFGSSAPILTHPCVTVNPGSIVTLPHGYCAFNFATSIHQLHNTFTSIPLLVEVVQKDQMESKNDQSVGTARISLRAVLDSSASTFISEKEIVGVRRISTCKVSVNSSDGNKMGELHAVMSLDDFGPANLPNLCAGNTYCTIQETSENQQNKTTFKVKKTTEDVGTGEPLNMQWRENITSKTQQPKLNEQKLIQAALELEMWKEQQELLFKKHLKEKEAIHLQTLTSEWKRRDTEREVIVQKRVQECKELENKLKKALADIEIRERQLVAKENELVYKKSSWQRWREQIEQETKEAIRRTKVECDHLANLEKKKVQDLLQQRKKLEQQVKDLENKVKEKDETIENLQQEQSSRPEIQLQSEINILNMEKVELQRKLDVAVTAKKRFKQQWGQALRQISLLQNRLYNLDQMYSSKQDSEAIIQKTSTTNQQKEAILQQAEEPSHSDEAMKRKDNAEMSLEHSSPSPIPLEYPSAVSVSTISQGIHPLSSGSKADTMSHHLQRLIEERNILLGTGVYTEKDKIIMELNKHIELAITRVQR</sequence>
<keyword evidence="1" id="KW-0175">Coiled coil</keyword>
<feature type="compositionally biased region" description="Basic and acidic residues" evidence="2">
    <location>
        <begin position="442"/>
        <end position="473"/>
    </location>
</feature>
<feature type="domain" description="C2" evidence="3">
    <location>
        <begin position="1"/>
        <end position="115"/>
    </location>
</feature>
<evidence type="ECO:0000313" key="4">
    <source>
        <dbReference type="Proteomes" id="UP000694941"/>
    </source>
</evidence>
<dbReference type="PANTHER" id="PTHR21574">
    <property type="entry name" value="CENTROSOMAL PROTEIN OF 120 KDA"/>
    <property type="match status" value="1"/>
</dbReference>
<dbReference type="Proteomes" id="UP000694941">
    <property type="component" value="Unplaced"/>
</dbReference>
<feature type="compositionally biased region" description="Polar residues" evidence="2">
    <location>
        <begin position="411"/>
        <end position="429"/>
    </location>
</feature>